<sequence length="55" mass="6424">MLIYGVGILFLVLFGFFAVVKIPINHWFGYRTPASMRDEKSWRLANRYMGKVSII</sequence>
<proteinExistence type="predicted"/>
<comment type="caution">
    <text evidence="2">The sequence shown here is derived from an EMBL/GenBank/DDBJ whole genome shotgun (WGS) entry which is preliminary data.</text>
</comment>
<dbReference type="InterPro" id="IPR025962">
    <property type="entry name" value="SdpI/YhfL"/>
</dbReference>
<keyword evidence="3" id="KW-1185">Reference proteome</keyword>
<accession>A0ABW3EAZ0</accession>
<organism evidence="2 3">
    <name type="scientific">Loigolactobacillus binensis</name>
    <dbReference type="NCBI Taxonomy" id="2559922"/>
    <lineage>
        <taxon>Bacteria</taxon>
        <taxon>Bacillati</taxon>
        <taxon>Bacillota</taxon>
        <taxon>Bacilli</taxon>
        <taxon>Lactobacillales</taxon>
        <taxon>Lactobacillaceae</taxon>
        <taxon>Loigolactobacillus</taxon>
    </lineage>
</organism>
<gene>
    <name evidence="2" type="ORF">ACFQZ7_00025</name>
</gene>
<evidence type="ECO:0000313" key="3">
    <source>
        <dbReference type="Proteomes" id="UP001597104"/>
    </source>
</evidence>
<dbReference type="EMBL" id="JBHTIO010000001">
    <property type="protein sequence ID" value="MFD0896128.1"/>
    <property type="molecule type" value="Genomic_DNA"/>
</dbReference>
<feature type="transmembrane region" description="Helical" evidence="1">
    <location>
        <begin position="6"/>
        <end position="28"/>
    </location>
</feature>
<keyword evidence="1" id="KW-0472">Membrane</keyword>
<protein>
    <submittedName>
        <fullName evidence="2">SdpI family protein</fullName>
    </submittedName>
</protein>
<name>A0ABW3EAZ0_9LACO</name>
<evidence type="ECO:0000256" key="1">
    <source>
        <dbReference type="SAM" id="Phobius"/>
    </source>
</evidence>
<dbReference type="Proteomes" id="UP001597104">
    <property type="component" value="Unassembled WGS sequence"/>
</dbReference>
<keyword evidence="1" id="KW-0812">Transmembrane</keyword>
<evidence type="ECO:0000313" key="2">
    <source>
        <dbReference type="EMBL" id="MFD0896128.1"/>
    </source>
</evidence>
<reference evidence="3" key="1">
    <citation type="journal article" date="2019" name="Int. J. Syst. Evol. Microbiol.">
        <title>The Global Catalogue of Microorganisms (GCM) 10K type strain sequencing project: providing services to taxonomists for standard genome sequencing and annotation.</title>
        <authorList>
            <consortium name="The Broad Institute Genomics Platform"/>
            <consortium name="The Broad Institute Genome Sequencing Center for Infectious Disease"/>
            <person name="Wu L."/>
            <person name="Ma J."/>
        </authorList>
    </citation>
    <scope>NUCLEOTIDE SEQUENCE [LARGE SCALE GENOMIC DNA]</scope>
    <source>
        <strain evidence="3">CCM 8925</strain>
    </source>
</reference>
<dbReference type="Pfam" id="PF13630">
    <property type="entry name" value="SdpI"/>
    <property type="match status" value="1"/>
</dbReference>
<dbReference type="RefSeq" id="WP_137636578.1">
    <property type="nucleotide sequence ID" value="NZ_BJDN01000002.1"/>
</dbReference>
<keyword evidence="1" id="KW-1133">Transmembrane helix</keyword>